<dbReference type="InterPro" id="IPR003961">
    <property type="entry name" value="FN3_dom"/>
</dbReference>
<proteinExistence type="predicted"/>
<feature type="domain" description="Fibronectin type-III" evidence="2">
    <location>
        <begin position="721"/>
        <end position="806"/>
    </location>
</feature>
<accession>A0ABV7UT95</accession>
<evidence type="ECO:0000256" key="1">
    <source>
        <dbReference type="SAM" id="MobiDB-lite"/>
    </source>
</evidence>
<comment type="caution">
    <text evidence="3">The sequence shown here is derived from an EMBL/GenBank/DDBJ whole genome shotgun (WGS) entry which is preliminary data.</text>
</comment>
<reference evidence="4" key="1">
    <citation type="journal article" date="2019" name="Int. J. Syst. Evol. Microbiol.">
        <title>The Global Catalogue of Microorganisms (GCM) 10K type strain sequencing project: providing services to taxonomists for standard genome sequencing and annotation.</title>
        <authorList>
            <consortium name="The Broad Institute Genomics Platform"/>
            <consortium name="The Broad Institute Genome Sequencing Center for Infectious Disease"/>
            <person name="Wu L."/>
            <person name="Ma J."/>
        </authorList>
    </citation>
    <scope>NUCLEOTIDE SEQUENCE [LARGE SCALE GENOMIC DNA]</scope>
    <source>
        <strain evidence="4">KCTC 42211</strain>
    </source>
</reference>
<dbReference type="SUPFAM" id="SSF49265">
    <property type="entry name" value="Fibronectin type III"/>
    <property type="match status" value="2"/>
</dbReference>
<keyword evidence="4" id="KW-1185">Reference proteome</keyword>
<sequence length="1451" mass="153032">MQGFLIRDDSSRSKLSRATPLFSGPWLTKHPHWSHSMRIAFGTLLLLGMGGWHQEAGAQGTVRFDQKYTETIQKSSSIEPLGTDSFGDSIDLASGSVQFRWTDIDIPGNSSLPVRLQRALPVEDRMSTGSSDLIGFGVFGILDVPYLKGVHTPAGWQVAGTNPNARCSAYGTPPQGTPYISASDYWSGNWMHIPWAGDQLMLHSPAPVLPKPDGGTTIMTKDFWAFKCLPETENGYPGEGFIAISPGGEKYHFDHVVVKSYTGLSKRYGNYAHTTSRMDRKMVYFLVSRIEDRFGNWVTYKYNGEKLEKILASDGRFIQIDSWNGDKVGTVSSSVGTWTYSYPSDNSIVVALPDGSHWRATSTGALEVQPTPSLPLYEGDAGGPVPRCPAPEGSTGGYTIAITLPSGATATYDFAVQRHFQSNVPKLCNTFIDEGLMSYRYLTIPNFNDSLTLVSKTIVGPGLPAMQWTYNYYGGGGLAFEEVCADPPTEFACPATKSTVVLGPENSYERRTFGNMYKRNAGQLLMVEEGYQTPQGRVVQRTTLNTYVADGDLEGQPFPKIVGSPGSARMDEVMQAGLRPLRRRDIVQDEAVFTRQVTSFDVFGRPIEIVKSSAVATLGSTPGGVNLPPADVPSILVPSSSNTGSYAVGWNSVSGADTYELRERGEGGVWSAFPETSGLSRPISGKGNGNWSYAVRACASAGCTSWSASASISVALAPAFPPDLVVPSSSSSGSYSITWSAVSGATSYQLRERLNSDAWQTPVSATSPTSITGRSSGTWGYSAAACNDNGCSDWSIPEAVVVTLSPASPPDLVVPAASSTGDFSITWNAVSGATSYKLRERLNGGAWRTPTSVTSPTSIADKASGTWGYSAAACNVGGCSDWSLPVTVVVTLPPSLPPDLVVPAASSTGDFSITWNAVSGATSYKLRERLNGGAWKTPTSATSPTPITDRASGTWGYSAAACNVGGCSDWSLPETVVVTLPPASPPDLVVPAASSTGDFPITWTPVSGATSYKLRERLNDGAWKAPTSATSPTSITGKTSGAWGYSAAACNVGGCSDWSLPETVVVTLPPASPPDVVVPATNATGNYLLTWSAVSGATYYKLREQLNGGSWTTTDPAVPKMLTGRVSGTWGYSAAACNVGGCSGWSLPADIVVVTLPPASAPILTAPDASYTGAFSVSWTAVATANRYELREQSNAGSWTTIQNGTARSRSISGKGSATWGYSARACFNTSCSAWSTPAKAVAVTLPPTGDEPALTAPATSSTGSYTVSWTAVPGATRYELDKAENSGAWAKFQDAASRSKAVSGQKSGNYLYRVRACNVAGCAAYSSSKNVAVTLPMATATISASVPMQPDLPYSVSWTAVPNAARYELEQTRTRVAVQTISIVYTGSDRQYVLPAAMPGTTYSYRVRACDLMSCGAYSASKGFTVPSTGPGPGGPGVPDGVTPESGEDQ</sequence>
<dbReference type="PANTHER" id="PTHR47135:SF1">
    <property type="entry name" value="FIBRONECTIN TYPE III DOMAIN-CONTAINING PROTEIN 7"/>
    <property type="match status" value="1"/>
</dbReference>
<dbReference type="SMART" id="SM00060">
    <property type="entry name" value="FN3"/>
    <property type="match status" value="7"/>
</dbReference>
<organism evidence="3 4">
    <name type="scientific">Luteimonas notoginsengisoli</name>
    <dbReference type="NCBI Taxonomy" id="1578200"/>
    <lineage>
        <taxon>Bacteria</taxon>
        <taxon>Pseudomonadati</taxon>
        <taxon>Pseudomonadota</taxon>
        <taxon>Gammaproteobacteria</taxon>
        <taxon>Lysobacterales</taxon>
        <taxon>Lysobacteraceae</taxon>
        <taxon>Luteimonas</taxon>
    </lineage>
</organism>
<dbReference type="PROSITE" id="PS50853">
    <property type="entry name" value="FN3"/>
    <property type="match status" value="2"/>
</dbReference>
<evidence type="ECO:0000313" key="3">
    <source>
        <dbReference type="EMBL" id="MFC3660227.1"/>
    </source>
</evidence>
<dbReference type="PANTHER" id="PTHR47135">
    <property type="entry name" value="FIBRONECTIN TYPE III DOMAIN-CONTAINING PROTEIN 7"/>
    <property type="match status" value="1"/>
</dbReference>
<dbReference type="EMBL" id="JBHRYF010000008">
    <property type="protein sequence ID" value="MFC3660227.1"/>
    <property type="molecule type" value="Genomic_DNA"/>
</dbReference>
<dbReference type="Proteomes" id="UP001595724">
    <property type="component" value="Unassembled WGS sequence"/>
</dbReference>
<dbReference type="Gene3D" id="2.60.40.10">
    <property type="entry name" value="Immunoglobulins"/>
    <property type="match status" value="9"/>
</dbReference>
<evidence type="ECO:0000313" key="4">
    <source>
        <dbReference type="Proteomes" id="UP001595724"/>
    </source>
</evidence>
<dbReference type="InterPro" id="IPR013783">
    <property type="entry name" value="Ig-like_fold"/>
</dbReference>
<evidence type="ECO:0000259" key="2">
    <source>
        <dbReference type="PROSITE" id="PS50853"/>
    </source>
</evidence>
<name>A0ABV7UT95_9GAMM</name>
<dbReference type="InterPro" id="IPR036116">
    <property type="entry name" value="FN3_sf"/>
</dbReference>
<gene>
    <name evidence="3" type="ORF">ACFOM9_09135</name>
</gene>
<protein>
    <recommendedName>
        <fullName evidence="2">Fibronectin type-III domain-containing protein</fullName>
    </recommendedName>
</protein>
<feature type="domain" description="Fibronectin type-III" evidence="2">
    <location>
        <begin position="1339"/>
        <end position="1430"/>
    </location>
</feature>
<feature type="region of interest" description="Disordered" evidence="1">
    <location>
        <begin position="1427"/>
        <end position="1451"/>
    </location>
</feature>